<evidence type="ECO:0000256" key="4">
    <source>
        <dbReference type="ARBA" id="ARBA00022617"/>
    </source>
</evidence>
<dbReference type="InterPro" id="IPR044203">
    <property type="entry name" value="GlbO/GLB3-like"/>
</dbReference>
<dbReference type="GO" id="GO:0005344">
    <property type="term" value="F:oxygen carrier activity"/>
    <property type="evidence" value="ECO:0007669"/>
    <property type="project" value="UniProtKB-KW"/>
</dbReference>
<gene>
    <name evidence="14" type="primary">glbO</name>
    <name evidence="14" type="ordered locus">REQ_30170</name>
</gene>
<dbReference type="PROSITE" id="PS01213">
    <property type="entry name" value="GLOBIN_FAM_2"/>
    <property type="match status" value="1"/>
</dbReference>
<keyword evidence="7" id="KW-0408">Iron</keyword>
<keyword evidence="8" id="KW-0379">Hydroxylation</keyword>
<dbReference type="InterPro" id="IPR001486">
    <property type="entry name" value="Hemoglobin_trunc"/>
</dbReference>
<keyword evidence="6" id="KW-0479">Metal-binding</keyword>
<evidence type="ECO:0000256" key="8">
    <source>
        <dbReference type="ARBA" id="ARBA00023278"/>
    </source>
</evidence>
<feature type="compositionally biased region" description="Low complexity" evidence="13">
    <location>
        <begin position="25"/>
        <end position="36"/>
    </location>
</feature>
<comment type="subunit">
    <text evidence="2">Homododecamer.</text>
</comment>
<dbReference type="GO" id="GO:0019825">
    <property type="term" value="F:oxygen binding"/>
    <property type="evidence" value="ECO:0007669"/>
    <property type="project" value="InterPro"/>
</dbReference>
<evidence type="ECO:0000256" key="11">
    <source>
        <dbReference type="ARBA" id="ARBA00077601"/>
    </source>
</evidence>
<proteinExistence type="inferred from homology"/>
<reference evidence="14" key="1">
    <citation type="journal article" date="2010" name="PLoS Genet.">
        <title>The genome of a pathogenic rhodococcus: cooptive virulence underpinned by key gene acquisitions.</title>
        <authorList>
            <person name="Letek M."/>
            <person name="Gonzalez P."/>
            <person name="Macarthur I."/>
            <person name="Rodriguez H."/>
            <person name="Freeman T.C."/>
            <person name="Valero-Rello A."/>
            <person name="Blanco M."/>
            <person name="Buckley T."/>
            <person name="Cherevach I."/>
            <person name="Fahey R."/>
            <person name="Hapeshi A."/>
            <person name="Holdstock J."/>
            <person name="Leadon D."/>
            <person name="Navas J."/>
            <person name="Ocampo A."/>
            <person name="Quail M.A."/>
            <person name="Sanders M."/>
            <person name="Scortti M.M."/>
            <person name="Prescott J.F."/>
            <person name="Fogarty U."/>
            <person name="Meijer W.G."/>
            <person name="Parkhill J."/>
            <person name="Bentley S.D."/>
            <person name="Vazquez-Boland J.A."/>
        </authorList>
    </citation>
    <scope>NUCLEOTIDE SEQUENCE [LARGE SCALE GENOMIC DNA]</scope>
    <source>
        <strain evidence="14 15">103S</strain>
    </source>
</reference>
<accession>A0A3S5Y8Z7</accession>
<keyword evidence="3" id="KW-0813">Transport</keyword>
<evidence type="ECO:0000256" key="1">
    <source>
        <dbReference type="ARBA" id="ARBA00001971"/>
    </source>
</evidence>
<evidence type="ECO:0000256" key="2">
    <source>
        <dbReference type="ARBA" id="ARBA00011193"/>
    </source>
</evidence>
<dbReference type="CDD" id="cd14771">
    <property type="entry name" value="TrHb2_Mt-trHbO-like_O"/>
    <property type="match status" value="1"/>
</dbReference>
<evidence type="ECO:0000313" key="14">
    <source>
        <dbReference type="EMBL" id="CBH49030.1"/>
    </source>
</evidence>
<dbReference type="SUPFAM" id="SSF46458">
    <property type="entry name" value="Globin-like"/>
    <property type="match status" value="1"/>
</dbReference>
<dbReference type="PANTHER" id="PTHR47366">
    <property type="entry name" value="TWO-ON-TWO HEMOGLOBIN-3"/>
    <property type="match status" value="1"/>
</dbReference>
<evidence type="ECO:0000256" key="12">
    <source>
        <dbReference type="ARBA" id="ARBA00080045"/>
    </source>
</evidence>
<evidence type="ECO:0000256" key="6">
    <source>
        <dbReference type="ARBA" id="ARBA00022723"/>
    </source>
</evidence>
<comment type="similarity">
    <text evidence="9">Belongs to the truncated hemoglobin family. Group II subfamily.</text>
</comment>
<organism evidence="14">
    <name type="scientific">Rhodococcus hoagii (strain 103S)</name>
    <name type="common">Rhodococcus equi</name>
    <dbReference type="NCBI Taxonomy" id="685727"/>
    <lineage>
        <taxon>Bacteria</taxon>
        <taxon>Bacillati</taxon>
        <taxon>Actinomycetota</taxon>
        <taxon>Actinomycetes</taxon>
        <taxon>Mycobacteriales</taxon>
        <taxon>Nocardiaceae</taxon>
        <taxon>Prescottella</taxon>
    </lineage>
</organism>
<feature type="region of interest" description="Disordered" evidence="13">
    <location>
        <begin position="1"/>
        <end position="36"/>
    </location>
</feature>
<dbReference type="GO" id="GO:0020037">
    <property type="term" value="F:heme binding"/>
    <property type="evidence" value="ECO:0007669"/>
    <property type="project" value="InterPro"/>
</dbReference>
<dbReference type="FunFam" id="1.10.490.10:FF:000004">
    <property type="entry name" value="Group 2 hemoglobin yjbI"/>
    <property type="match status" value="1"/>
</dbReference>
<sequence>MPDTAGRPCPGDFAARTGTMGHAMTETNPTTPTTEQTFYDAVGGAETFRKLTARFYEEVAKDEIVRPLYPEEDLGPAERRMRMFLEQYWGGPRTYSEERGHPRLRMRHNPFKIGPIERDAWLRCMHIAIASIDEQTLDEAHRRALVDYMEMAAASMVNSPI</sequence>
<name>A0A3S5Y8Z7_RHOH1</name>
<evidence type="ECO:0000256" key="10">
    <source>
        <dbReference type="ARBA" id="ARBA00072901"/>
    </source>
</evidence>
<evidence type="ECO:0000256" key="7">
    <source>
        <dbReference type="ARBA" id="ARBA00023004"/>
    </source>
</evidence>
<evidence type="ECO:0000256" key="9">
    <source>
        <dbReference type="ARBA" id="ARBA00034496"/>
    </source>
</evidence>
<dbReference type="AlphaFoldDB" id="A0A3S5Y8Z7"/>
<evidence type="ECO:0000256" key="13">
    <source>
        <dbReference type="SAM" id="MobiDB-lite"/>
    </source>
</evidence>
<dbReference type="Proteomes" id="UP001154400">
    <property type="component" value="Chromosome"/>
</dbReference>
<dbReference type="InterPro" id="IPR019795">
    <property type="entry name" value="Globin_bac-like_CS"/>
</dbReference>
<dbReference type="Gene3D" id="1.10.490.10">
    <property type="entry name" value="Globins"/>
    <property type="match status" value="1"/>
</dbReference>
<evidence type="ECO:0000256" key="3">
    <source>
        <dbReference type="ARBA" id="ARBA00022448"/>
    </source>
</evidence>
<comment type="cofactor">
    <cofactor evidence="1">
        <name>heme</name>
        <dbReference type="ChEBI" id="CHEBI:30413"/>
    </cofactor>
</comment>
<evidence type="ECO:0000313" key="15">
    <source>
        <dbReference type="Proteomes" id="UP000006892"/>
    </source>
</evidence>
<dbReference type="PANTHER" id="PTHR47366:SF1">
    <property type="entry name" value="TWO-ON-TWO HEMOGLOBIN-3"/>
    <property type="match status" value="1"/>
</dbReference>
<dbReference type="Pfam" id="PF01152">
    <property type="entry name" value="Bac_globin"/>
    <property type="match status" value="1"/>
</dbReference>
<evidence type="ECO:0000256" key="5">
    <source>
        <dbReference type="ARBA" id="ARBA00022621"/>
    </source>
</evidence>
<dbReference type="EMBL" id="FN563149">
    <property type="protein sequence ID" value="CBH49030.1"/>
    <property type="molecule type" value="Genomic_DNA"/>
</dbReference>
<keyword evidence="4" id="KW-0349">Heme</keyword>
<dbReference type="KEGG" id="req:REQ_30170"/>
<dbReference type="InterPro" id="IPR009050">
    <property type="entry name" value="Globin-like_sf"/>
</dbReference>
<dbReference type="InterPro" id="IPR012292">
    <property type="entry name" value="Globin/Proto"/>
</dbReference>
<protein>
    <recommendedName>
        <fullName evidence="10">Group 2 truncated hemoglobin GlbO</fullName>
    </recommendedName>
    <alternativeName>
        <fullName evidence="12">Hemoglobin-like protein HbO</fullName>
    </alternativeName>
    <alternativeName>
        <fullName evidence="11">Truncated hemoglobin</fullName>
    </alternativeName>
</protein>
<dbReference type="GO" id="GO:0046872">
    <property type="term" value="F:metal ion binding"/>
    <property type="evidence" value="ECO:0007669"/>
    <property type="project" value="UniProtKB-KW"/>
</dbReference>
<keyword evidence="5" id="KW-0561">Oxygen transport</keyword>